<dbReference type="InterPro" id="IPR051693">
    <property type="entry name" value="UPF0046_metallophosphoest"/>
</dbReference>
<dbReference type="PANTHER" id="PTHR12905">
    <property type="entry name" value="METALLOPHOSPHOESTERASE"/>
    <property type="match status" value="1"/>
</dbReference>
<comment type="caution">
    <text evidence="3">The sequence shown here is derived from an EMBL/GenBank/DDBJ whole genome shotgun (WGS) entry which is preliminary data.</text>
</comment>
<sequence>MSEIVKVHPLSNNPTSAWREIMKKEKVIRLNVKTPKTPTKENMLRFVCMSDTHCLTSHIQFDIPDGDVFIHAGDFTRCGSRPEVEEFNAWLGTLPHKYKILIAGNHELSFDRRFTGQGAQQQVHKNAHTGNSLIYEIPSLGMEREVLEKAVSLPSTASIITNAKYIQDEAVTICGVKLYGSPWQPEFCSWAFNVPRGDACLSKWNMIPDDTDILITHGPPVGHGDLCCMGVRAGCVELLSTVQQRVKPSYHVFGHIHEGYGVTTDGKIIFINASTCNINYVPVNKPIVFDFPIPKGFSK</sequence>
<dbReference type="CDD" id="cd07379">
    <property type="entry name" value="MPP_239FB"/>
    <property type="match status" value="1"/>
</dbReference>
<dbReference type="GO" id="GO:0016787">
    <property type="term" value="F:hydrolase activity"/>
    <property type="evidence" value="ECO:0007669"/>
    <property type="project" value="InterPro"/>
</dbReference>
<evidence type="ECO:0000256" key="1">
    <source>
        <dbReference type="ARBA" id="ARBA00007993"/>
    </source>
</evidence>
<dbReference type="PANTHER" id="PTHR12905:SF0">
    <property type="entry name" value="CALCINEURIN-LIKE PHOSPHOESTERASE DOMAIN-CONTAINING PROTEIN"/>
    <property type="match status" value="1"/>
</dbReference>
<comment type="similarity">
    <text evidence="1">Belongs to the UPF0046 family.</text>
</comment>
<dbReference type="EMBL" id="SEYY01000088">
    <property type="protein sequence ID" value="KAB7508043.1"/>
    <property type="molecule type" value="Genomic_DNA"/>
</dbReference>
<dbReference type="Pfam" id="PF00149">
    <property type="entry name" value="Metallophos"/>
    <property type="match status" value="1"/>
</dbReference>
<accession>A0A5N5TPD4</accession>
<evidence type="ECO:0000313" key="3">
    <source>
        <dbReference type="EMBL" id="KAB7508043.1"/>
    </source>
</evidence>
<dbReference type="AlphaFoldDB" id="A0A5N5TPD4"/>
<name>A0A5N5TPD4_9CRUS</name>
<dbReference type="PIRSF" id="PIRSF035808">
    <property type="entry name" value="Pdiesterase_Brain_239"/>
    <property type="match status" value="1"/>
</dbReference>
<dbReference type="InterPro" id="IPR029052">
    <property type="entry name" value="Metallo-depent_PP-like"/>
</dbReference>
<dbReference type="InterPro" id="IPR004843">
    <property type="entry name" value="Calcineurin-like_PHP"/>
</dbReference>
<dbReference type="Proteomes" id="UP000326759">
    <property type="component" value="Unassembled WGS sequence"/>
</dbReference>
<dbReference type="Gene3D" id="3.60.21.10">
    <property type="match status" value="1"/>
</dbReference>
<dbReference type="InterPro" id="IPR024201">
    <property type="entry name" value="Calcineurin-like_Pesterase"/>
</dbReference>
<dbReference type="OrthoDB" id="630188at2759"/>
<feature type="domain" description="Calcineurin-like phosphoesterase" evidence="2">
    <location>
        <begin position="45"/>
        <end position="258"/>
    </location>
</feature>
<organism evidence="3 4">
    <name type="scientific">Armadillidium nasatum</name>
    <dbReference type="NCBI Taxonomy" id="96803"/>
    <lineage>
        <taxon>Eukaryota</taxon>
        <taxon>Metazoa</taxon>
        <taxon>Ecdysozoa</taxon>
        <taxon>Arthropoda</taxon>
        <taxon>Crustacea</taxon>
        <taxon>Multicrustacea</taxon>
        <taxon>Malacostraca</taxon>
        <taxon>Eumalacostraca</taxon>
        <taxon>Peracarida</taxon>
        <taxon>Isopoda</taxon>
        <taxon>Oniscidea</taxon>
        <taxon>Crinocheta</taxon>
        <taxon>Armadillidiidae</taxon>
        <taxon>Armadillidium</taxon>
    </lineage>
</organism>
<reference evidence="3 4" key="1">
    <citation type="journal article" date="2019" name="PLoS Biol.">
        <title>Sex chromosomes control vertical transmission of feminizing Wolbachia symbionts in an isopod.</title>
        <authorList>
            <person name="Becking T."/>
            <person name="Chebbi M.A."/>
            <person name="Giraud I."/>
            <person name="Moumen B."/>
            <person name="Laverre T."/>
            <person name="Caubet Y."/>
            <person name="Peccoud J."/>
            <person name="Gilbert C."/>
            <person name="Cordaux R."/>
        </authorList>
    </citation>
    <scope>NUCLEOTIDE SEQUENCE [LARGE SCALE GENOMIC DNA]</scope>
    <source>
        <strain evidence="3">ANa2</strain>
        <tissue evidence="3">Whole body excluding digestive tract and cuticle</tissue>
    </source>
</reference>
<dbReference type="SUPFAM" id="SSF56300">
    <property type="entry name" value="Metallo-dependent phosphatases"/>
    <property type="match status" value="1"/>
</dbReference>
<protein>
    <submittedName>
        <fullName evidence="3">Metallophosphoesterase domain-containing protein 1</fullName>
    </submittedName>
</protein>
<proteinExistence type="inferred from homology"/>
<gene>
    <name evidence="3" type="primary">MPPED1</name>
    <name evidence="3" type="ORF">Anas_01957</name>
</gene>
<evidence type="ECO:0000313" key="4">
    <source>
        <dbReference type="Proteomes" id="UP000326759"/>
    </source>
</evidence>
<keyword evidence="4" id="KW-1185">Reference proteome</keyword>
<evidence type="ECO:0000259" key="2">
    <source>
        <dbReference type="Pfam" id="PF00149"/>
    </source>
</evidence>